<comment type="subcellular location">
    <subcellularLocation>
        <location evidence="1">Membrane</location>
        <topology evidence="1">Multi-pass membrane protein</topology>
    </subcellularLocation>
</comment>
<evidence type="ECO:0000259" key="8">
    <source>
        <dbReference type="Pfam" id="PF13813"/>
    </source>
</evidence>
<organism evidence="9 10">
    <name type="scientific">Lepidopterella palustris CBS 459.81</name>
    <dbReference type="NCBI Taxonomy" id="1314670"/>
    <lineage>
        <taxon>Eukaryota</taxon>
        <taxon>Fungi</taxon>
        <taxon>Dikarya</taxon>
        <taxon>Ascomycota</taxon>
        <taxon>Pezizomycotina</taxon>
        <taxon>Dothideomycetes</taxon>
        <taxon>Pleosporomycetidae</taxon>
        <taxon>Mytilinidiales</taxon>
        <taxon>Argynnaceae</taxon>
        <taxon>Lepidopterella</taxon>
    </lineage>
</organism>
<feature type="transmembrane region" description="Helical" evidence="7">
    <location>
        <begin position="79"/>
        <end position="102"/>
    </location>
</feature>
<dbReference type="InterPro" id="IPR044851">
    <property type="entry name" value="Wax_synthase"/>
</dbReference>
<dbReference type="GO" id="GO:0006629">
    <property type="term" value="P:lipid metabolic process"/>
    <property type="evidence" value="ECO:0007669"/>
    <property type="project" value="InterPro"/>
</dbReference>
<comment type="similarity">
    <text evidence="2">Belongs to the wax synthase family.</text>
</comment>
<evidence type="ECO:0000256" key="3">
    <source>
        <dbReference type="ARBA" id="ARBA00022679"/>
    </source>
</evidence>
<evidence type="ECO:0000256" key="2">
    <source>
        <dbReference type="ARBA" id="ARBA00007282"/>
    </source>
</evidence>
<keyword evidence="4 7" id="KW-0812">Transmembrane</keyword>
<proteinExistence type="inferred from homology"/>
<feature type="transmembrane region" description="Helical" evidence="7">
    <location>
        <begin position="55"/>
        <end position="73"/>
    </location>
</feature>
<dbReference type="Pfam" id="PF13813">
    <property type="entry name" value="MBOAT_2"/>
    <property type="match status" value="1"/>
</dbReference>
<keyword evidence="5 7" id="KW-1133">Transmembrane helix</keyword>
<dbReference type="GO" id="GO:0008374">
    <property type="term" value="F:O-acyltransferase activity"/>
    <property type="evidence" value="ECO:0007669"/>
    <property type="project" value="InterPro"/>
</dbReference>
<evidence type="ECO:0000256" key="6">
    <source>
        <dbReference type="ARBA" id="ARBA00023136"/>
    </source>
</evidence>
<evidence type="ECO:0000256" key="4">
    <source>
        <dbReference type="ARBA" id="ARBA00022692"/>
    </source>
</evidence>
<feature type="transmembrane region" description="Helical" evidence="7">
    <location>
        <begin position="392"/>
        <end position="413"/>
    </location>
</feature>
<evidence type="ECO:0000313" key="9">
    <source>
        <dbReference type="EMBL" id="OCK81159.1"/>
    </source>
</evidence>
<dbReference type="OrthoDB" id="2796277at2759"/>
<evidence type="ECO:0000313" key="10">
    <source>
        <dbReference type="Proteomes" id="UP000250266"/>
    </source>
</evidence>
<feature type="transmembrane region" description="Helical" evidence="7">
    <location>
        <begin position="348"/>
        <end position="371"/>
    </location>
</feature>
<gene>
    <name evidence="9" type="ORF">K432DRAFT_296154</name>
</gene>
<evidence type="ECO:0000256" key="1">
    <source>
        <dbReference type="ARBA" id="ARBA00004141"/>
    </source>
</evidence>
<protein>
    <recommendedName>
        <fullName evidence="8">Wax synthase domain-containing protein</fullName>
    </recommendedName>
</protein>
<evidence type="ECO:0000256" key="7">
    <source>
        <dbReference type="SAM" id="Phobius"/>
    </source>
</evidence>
<feature type="domain" description="Wax synthase" evidence="8">
    <location>
        <begin position="268"/>
        <end position="356"/>
    </location>
</feature>
<dbReference type="PANTHER" id="PTHR31595">
    <property type="entry name" value="LONG-CHAIN-ALCOHOL O-FATTY-ACYLTRANSFERASE 3-RELATED"/>
    <property type="match status" value="1"/>
</dbReference>
<keyword evidence="10" id="KW-1185">Reference proteome</keyword>
<dbReference type="InterPro" id="IPR032805">
    <property type="entry name" value="Wax_synthase_dom"/>
</dbReference>
<reference evidence="9 10" key="1">
    <citation type="journal article" date="2016" name="Nat. Commun.">
        <title>Ectomycorrhizal ecology is imprinted in the genome of the dominant symbiotic fungus Cenococcum geophilum.</title>
        <authorList>
            <consortium name="DOE Joint Genome Institute"/>
            <person name="Peter M."/>
            <person name="Kohler A."/>
            <person name="Ohm R.A."/>
            <person name="Kuo A."/>
            <person name="Krutzmann J."/>
            <person name="Morin E."/>
            <person name="Arend M."/>
            <person name="Barry K.W."/>
            <person name="Binder M."/>
            <person name="Choi C."/>
            <person name="Clum A."/>
            <person name="Copeland A."/>
            <person name="Grisel N."/>
            <person name="Haridas S."/>
            <person name="Kipfer T."/>
            <person name="LaButti K."/>
            <person name="Lindquist E."/>
            <person name="Lipzen A."/>
            <person name="Maire R."/>
            <person name="Meier B."/>
            <person name="Mihaltcheva S."/>
            <person name="Molinier V."/>
            <person name="Murat C."/>
            <person name="Poggeler S."/>
            <person name="Quandt C.A."/>
            <person name="Sperisen C."/>
            <person name="Tritt A."/>
            <person name="Tisserant E."/>
            <person name="Crous P.W."/>
            <person name="Henrissat B."/>
            <person name="Nehls U."/>
            <person name="Egli S."/>
            <person name="Spatafora J.W."/>
            <person name="Grigoriev I.V."/>
            <person name="Martin F.M."/>
        </authorList>
    </citation>
    <scope>NUCLEOTIDE SEQUENCE [LARGE SCALE GENOMIC DNA]</scope>
    <source>
        <strain evidence="9 10">CBS 459.81</strain>
    </source>
</reference>
<name>A0A8E2ECD6_9PEZI</name>
<keyword evidence="6 7" id="KW-0472">Membrane</keyword>
<dbReference type="GO" id="GO:0016020">
    <property type="term" value="C:membrane"/>
    <property type="evidence" value="ECO:0007669"/>
    <property type="project" value="UniProtKB-SubCell"/>
</dbReference>
<feature type="transmembrane region" description="Helical" evidence="7">
    <location>
        <begin position="28"/>
        <end position="46"/>
    </location>
</feature>
<dbReference type="Proteomes" id="UP000250266">
    <property type="component" value="Unassembled WGS sequence"/>
</dbReference>
<dbReference type="PANTHER" id="PTHR31595:SF67">
    <property type="entry name" value="WAX SYNTHASE DOMAIN-CONTAINING PROTEIN"/>
    <property type="match status" value="1"/>
</dbReference>
<keyword evidence="3" id="KW-0808">Transferase</keyword>
<accession>A0A8E2ECD6</accession>
<evidence type="ECO:0000256" key="5">
    <source>
        <dbReference type="ARBA" id="ARBA00022989"/>
    </source>
</evidence>
<dbReference type="AlphaFoldDB" id="A0A8E2ECD6"/>
<dbReference type="EMBL" id="KV744931">
    <property type="protein sequence ID" value="OCK81159.1"/>
    <property type="molecule type" value="Genomic_DNA"/>
</dbReference>
<feature type="transmembrane region" description="Helical" evidence="7">
    <location>
        <begin position="320"/>
        <end position="342"/>
    </location>
</feature>
<sequence>MPASDGELISIYEMQYEDAIKADKITPLILPYHFLNFFALILYILLSPYSAVRRIRFLVFGFILWFSVSMLLNCRTLNHSYGAIIGLYSIWCIYWSATLIVFNDPWRNFKRVTYGPQNSLTWQAMPVSLKDRVSWTLDLVSTLRGTNWSFRFRDPSKIPKPLSKLRDTGSPTLGTLFGRFTLSCVCIDVLKLGMMTDPYFWGYTSSTAPSHFPFFLRNPLILSLYRSVLTTMGIKAALHFQSDLGALICIHLFGPRILGPSGEAWMHPPIFGAFSAVLDDGLVGFWGKWWHQIFRLPFTSTGRWIVEHLGLDPKSEKASAVVMITAFFMSGILHASSTLTLWGETRPWLDVCFFILQPVGIGLQTLLQRAVGQRYREKQEARWALNITTSFLWYYLTMPLLAEGLAAGGIWLFEPIPVSLLRGLGFGTAFGMPKRWWCWRGQWFRWYDDGTWWRRGVAM</sequence>